<evidence type="ECO:0000313" key="1">
    <source>
        <dbReference type="EMBL" id="ATQ43656.1"/>
    </source>
</evidence>
<evidence type="ECO:0008006" key="3">
    <source>
        <dbReference type="Google" id="ProtNLM"/>
    </source>
</evidence>
<dbReference type="AlphaFoldDB" id="A0A2D2B069"/>
<sequence>MEVILRRTLGRGLAGLLLAFGVHVAAWAAPPLWVVRDADSTLYLFGTMHVLTADADWRTPIFDKALAESSRVWLEMDTQATPEAMARLVVDLGIDRKTPLAAKVSPTVMAAIRERVKGQPKLAEMAEHMRPWAAAMMIQAMPTLAAGQTSEAGADATLTRGVRESGKTVLFFETPEAQLRFFADLPEAVQVQFLEDSLDQAGGKGRTPAETQAAWIAGDERLLGDGVAADMRAKRPALYDAFVRRRNAAWTALLMQDLAGSGTAMVAVGALHMAGEDGLVAQLRAGGFTVERVQ</sequence>
<dbReference type="Pfam" id="PF01963">
    <property type="entry name" value="TraB_PrgY_gumN"/>
    <property type="match status" value="1"/>
</dbReference>
<dbReference type="OrthoDB" id="9806326at2"/>
<dbReference type="KEGG" id="cmb:CSW64_15275"/>
<gene>
    <name evidence="1" type="ORF">CSW64_15275</name>
</gene>
<name>A0A2D2B069_9CAUL</name>
<dbReference type="EMBL" id="CP024201">
    <property type="protein sequence ID" value="ATQ43656.1"/>
    <property type="molecule type" value="Genomic_DNA"/>
</dbReference>
<dbReference type="InterPro" id="IPR002816">
    <property type="entry name" value="TraB/PrgY/GumN_fam"/>
</dbReference>
<proteinExistence type="predicted"/>
<protein>
    <recommendedName>
        <fullName evidence="3">TraB/GumN family protein</fullName>
    </recommendedName>
</protein>
<keyword evidence="2" id="KW-1185">Reference proteome</keyword>
<dbReference type="Proteomes" id="UP000228945">
    <property type="component" value="Chromosome"/>
</dbReference>
<dbReference type="PANTHER" id="PTHR40590">
    <property type="entry name" value="CYTOPLASMIC PROTEIN-RELATED"/>
    <property type="match status" value="1"/>
</dbReference>
<dbReference type="InterPro" id="IPR047111">
    <property type="entry name" value="YbaP-like"/>
</dbReference>
<organism evidence="1 2">
    <name type="scientific">Caulobacter mirabilis</name>
    <dbReference type="NCBI Taxonomy" id="69666"/>
    <lineage>
        <taxon>Bacteria</taxon>
        <taxon>Pseudomonadati</taxon>
        <taxon>Pseudomonadota</taxon>
        <taxon>Alphaproteobacteria</taxon>
        <taxon>Caulobacterales</taxon>
        <taxon>Caulobacteraceae</taxon>
        <taxon>Caulobacter</taxon>
    </lineage>
</organism>
<reference evidence="1 2" key="1">
    <citation type="submission" date="2017-10" db="EMBL/GenBank/DDBJ databases">
        <title>Genome sequence of Caulobacter mirabilis FWC38.</title>
        <authorList>
            <person name="Fiebig A."/>
            <person name="Crosson S."/>
        </authorList>
    </citation>
    <scope>NUCLEOTIDE SEQUENCE [LARGE SCALE GENOMIC DNA]</scope>
    <source>
        <strain evidence="1 2">FWC 38</strain>
    </source>
</reference>
<accession>A0A2D2B069</accession>
<dbReference type="PANTHER" id="PTHR40590:SF1">
    <property type="entry name" value="CYTOPLASMIC PROTEIN"/>
    <property type="match status" value="1"/>
</dbReference>
<dbReference type="CDD" id="cd14789">
    <property type="entry name" value="Tiki"/>
    <property type="match status" value="1"/>
</dbReference>
<evidence type="ECO:0000313" key="2">
    <source>
        <dbReference type="Proteomes" id="UP000228945"/>
    </source>
</evidence>